<sequence length="703" mass="77095">MRKGRFAHLSAFTLIELLTVIAITGVLLTLVIVPIVQSFNLTRSAQGFADAQDKARRVVERVSREVGNSAGIRDNSGIKGALAVRLPGQNGADTMQLLEYLKIDIIKPAEGDPIRGAGGALINPNTGRADPTQVASKGQVVLPVTPGDTIARYFVGRRDPFRGYTNPYDGLLMQQSSDRDNLYVLFRVEYQPYVWVGGSYVANANLFSVDTDGNPILDDPYFWEPDLGLTGGLLTGRALADKQARVRRWLAKAAIVTEVSRYDMIQPLYDKASRGVIYDNNVPRILPLAQFRPTAIGSEPAEGMAAVRLSEESDNMSALGPDVVRTEYGQWGNALVRVWPAGWDPSNVNANQYLVGRYDASINGRFGVFLFDPDVDSDERSDGVLLFDASVYSWIASTGQPYPFSQGLSTFNLGPIAVRGMLMAFVPDPSTGKVTASFDTDEVGNPSFLPLPPNGNSPTTGTGIAYSPTNDPDTTGSISDARYAPSHLKYEINGSFNKIWRDRPDIRPNVHRFVDLRVRPQVDGTPSPLNPDPSIGFARARIVPGSETVIGPDQRPGPHYGQAIRYSRTTREPGPNQYRINYVDQVEPTDYRLLGFSNAEVSAFEALSGAYSATNFLSAFIQPRFREGYVQFYSDPNVPLPQGNIRIGYRFQFTGAGDRFSVDYDSRQLISALITIRNYPQSSLPNPQGITVQATAAVRNILR</sequence>
<reference evidence="3" key="1">
    <citation type="journal article" name="DNA Res.">
        <title>The physiological potential of anammox bacteria as revealed by their core genome structure.</title>
        <authorList>
            <person name="Okubo T."/>
            <person name="Toyoda A."/>
            <person name="Fukuhara K."/>
            <person name="Uchiyama I."/>
            <person name="Harigaya Y."/>
            <person name="Kuroiwa M."/>
            <person name="Suzuki T."/>
            <person name="Murakami Y."/>
            <person name="Suwa Y."/>
            <person name="Takami H."/>
        </authorList>
    </citation>
    <scope>NUCLEOTIDE SEQUENCE</scope>
    <source>
        <strain evidence="3">317325-2</strain>
    </source>
</reference>
<feature type="transmembrane region" description="Helical" evidence="2">
    <location>
        <begin position="12"/>
        <end position="36"/>
    </location>
</feature>
<dbReference type="EMBL" id="AP021858">
    <property type="protein sequence ID" value="BBO22679.1"/>
    <property type="molecule type" value="Genomic_DNA"/>
</dbReference>
<dbReference type="AlphaFoldDB" id="A0A809R584"/>
<evidence type="ECO:0000256" key="2">
    <source>
        <dbReference type="SAM" id="Phobius"/>
    </source>
</evidence>
<keyword evidence="2" id="KW-1133">Transmembrane helix</keyword>
<protein>
    <submittedName>
        <fullName evidence="3">Uncharacterized protein</fullName>
    </submittedName>
</protein>
<dbReference type="SUPFAM" id="SSF54523">
    <property type="entry name" value="Pili subunits"/>
    <property type="match status" value="1"/>
</dbReference>
<evidence type="ECO:0000313" key="4">
    <source>
        <dbReference type="Proteomes" id="UP000662873"/>
    </source>
</evidence>
<keyword evidence="2" id="KW-0812">Transmembrane</keyword>
<dbReference type="InterPro" id="IPR045584">
    <property type="entry name" value="Pilin-like"/>
</dbReference>
<feature type="compositionally biased region" description="Polar residues" evidence="1">
    <location>
        <begin position="456"/>
        <end position="473"/>
    </location>
</feature>
<accession>A0A809R584</accession>
<dbReference type="Proteomes" id="UP000662873">
    <property type="component" value="Chromosome"/>
</dbReference>
<dbReference type="KEGG" id="npy:NPRO_02740"/>
<dbReference type="Gene3D" id="3.30.700.10">
    <property type="entry name" value="Glycoprotein, Type 4 Pilin"/>
    <property type="match status" value="1"/>
</dbReference>
<keyword evidence="2" id="KW-0472">Membrane</keyword>
<feature type="region of interest" description="Disordered" evidence="1">
    <location>
        <begin position="448"/>
        <end position="473"/>
    </location>
</feature>
<organism evidence="3 4">
    <name type="scientific">Candidatus Nitrosymbiomonas proteolyticus</name>
    <dbReference type="NCBI Taxonomy" id="2608984"/>
    <lineage>
        <taxon>Bacteria</taxon>
        <taxon>Bacillati</taxon>
        <taxon>Armatimonadota</taxon>
        <taxon>Armatimonadota incertae sedis</taxon>
        <taxon>Candidatus Nitrosymbiomonas</taxon>
    </lineage>
</organism>
<evidence type="ECO:0000313" key="3">
    <source>
        <dbReference type="EMBL" id="BBO22679.1"/>
    </source>
</evidence>
<proteinExistence type="predicted"/>
<name>A0A809R584_9BACT</name>
<gene>
    <name evidence="3" type="ORF">NPRO_02740</name>
</gene>
<evidence type="ECO:0000256" key="1">
    <source>
        <dbReference type="SAM" id="MobiDB-lite"/>
    </source>
</evidence>